<dbReference type="InterPro" id="IPR004838">
    <property type="entry name" value="NHTrfase_class1_PyrdxlP-BS"/>
</dbReference>
<evidence type="ECO:0000256" key="2">
    <source>
        <dbReference type="ARBA" id="ARBA00007441"/>
    </source>
</evidence>
<accession>A0ABN2ZAN3</accession>
<protein>
    <recommendedName>
        <fullName evidence="6">Aminotransferase</fullName>
        <ecNumber evidence="6">2.6.1.-</ecNumber>
    </recommendedName>
</protein>
<keyword evidence="3 6" id="KW-0032">Aminotransferase</keyword>
<proteinExistence type="inferred from homology"/>
<evidence type="ECO:0000313" key="9">
    <source>
        <dbReference type="Proteomes" id="UP001422759"/>
    </source>
</evidence>
<dbReference type="PANTHER" id="PTHR46383">
    <property type="entry name" value="ASPARTATE AMINOTRANSFERASE"/>
    <property type="match status" value="1"/>
</dbReference>
<keyword evidence="5" id="KW-0663">Pyridoxal phosphate</keyword>
<dbReference type="InterPro" id="IPR050596">
    <property type="entry name" value="AspAT/PAT-like"/>
</dbReference>
<evidence type="ECO:0000313" key="8">
    <source>
        <dbReference type="EMBL" id="GAA2139299.1"/>
    </source>
</evidence>
<dbReference type="Pfam" id="PF00155">
    <property type="entry name" value="Aminotran_1_2"/>
    <property type="match status" value="1"/>
</dbReference>
<gene>
    <name evidence="8" type="ORF">GCM10009760_21380</name>
</gene>
<evidence type="ECO:0000256" key="5">
    <source>
        <dbReference type="ARBA" id="ARBA00022898"/>
    </source>
</evidence>
<dbReference type="NCBIfam" id="TIGR04544">
    <property type="entry name" value="3metArgNH2trans"/>
    <property type="match status" value="1"/>
</dbReference>
<dbReference type="Gene3D" id="3.40.640.10">
    <property type="entry name" value="Type I PLP-dependent aspartate aminotransferase-like (Major domain)"/>
    <property type="match status" value="1"/>
</dbReference>
<comment type="similarity">
    <text evidence="2 6">Belongs to the class-I pyridoxal-phosphate-dependent aminotransferase family.</text>
</comment>
<comment type="caution">
    <text evidence="8">The sequence shown here is derived from an EMBL/GenBank/DDBJ whole genome shotgun (WGS) entry which is preliminary data.</text>
</comment>
<dbReference type="InterPro" id="IPR004839">
    <property type="entry name" value="Aminotransferase_I/II_large"/>
</dbReference>
<evidence type="ECO:0000256" key="6">
    <source>
        <dbReference type="RuleBase" id="RU000481"/>
    </source>
</evidence>
<name>A0ABN2ZAN3_9ACTN</name>
<evidence type="ECO:0000259" key="7">
    <source>
        <dbReference type="Pfam" id="PF00155"/>
    </source>
</evidence>
<evidence type="ECO:0000256" key="3">
    <source>
        <dbReference type="ARBA" id="ARBA00022576"/>
    </source>
</evidence>
<organism evidence="8 9">
    <name type="scientific">Kitasatospora kazusensis</name>
    <dbReference type="NCBI Taxonomy" id="407974"/>
    <lineage>
        <taxon>Bacteria</taxon>
        <taxon>Bacillati</taxon>
        <taxon>Actinomycetota</taxon>
        <taxon>Actinomycetes</taxon>
        <taxon>Kitasatosporales</taxon>
        <taxon>Streptomycetaceae</taxon>
        <taxon>Kitasatospora</taxon>
    </lineage>
</organism>
<dbReference type="EC" id="2.6.1.-" evidence="6"/>
<reference evidence="8 9" key="1">
    <citation type="journal article" date="2019" name="Int. J. Syst. Evol. Microbiol.">
        <title>The Global Catalogue of Microorganisms (GCM) 10K type strain sequencing project: providing services to taxonomists for standard genome sequencing and annotation.</title>
        <authorList>
            <consortium name="The Broad Institute Genomics Platform"/>
            <consortium name="The Broad Institute Genome Sequencing Center for Infectious Disease"/>
            <person name="Wu L."/>
            <person name="Ma J."/>
        </authorList>
    </citation>
    <scope>NUCLEOTIDE SEQUENCE [LARGE SCALE GENOMIC DNA]</scope>
    <source>
        <strain evidence="8 9">JCM 14560</strain>
    </source>
</reference>
<feature type="domain" description="Aminotransferase class I/classII large" evidence="7">
    <location>
        <begin position="45"/>
        <end position="357"/>
    </location>
</feature>
<dbReference type="InterPro" id="IPR015421">
    <property type="entry name" value="PyrdxlP-dep_Trfase_major"/>
</dbReference>
<dbReference type="PANTHER" id="PTHR46383:SF1">
    <property type="entry name" value="ASPARTATE AMINOTRANSFERASE"/>
    <property type="match status" value="1"/>
</dbReference>
<dbReference type="InterPro" id="IPR015424">
    <property type="entry name" value="PyrdxlP-dep_Trfase"/>
</dbReference>
<dbReference type="RefSeq" id="WP_344463310.1">
    <property type="nucleotide sequence ID" value="NZ_BAAANT010000009.1"/>
</dbReference>
<dbReference type="PROSITE" id="PS00105">
    <property type="entry name" value="AA_TRANSFER_CLASS_1"/>
    <property type="match status" value="1"/>
</dbReference>
<evidence type="ECO:0000256" key="4">
    <source>
        <dbReference type="ARBA" id="ARBA00022679"/>
    </source>
</evidence>
<dbReference type="Proteomes" id="UP001422759">
    <property type="component" value="Unassembled WGS sequence"/>
</dbReference>
<dbReference type="EMBL" id="BAAANT010000009">
    <property type="protein sequence ID" value="GAA2139299.1"/>
    <property type="molecule type" value="Genomic_DNA"/>
</dbReference>
<comment type="cofactor">
    <cofactor evidence="1 6">
        <name>pyridoxal 5'-phosphate</name>
        <dbReference type="ChEBI" id="CHEBI:597326"/>
    </cofactor>
</comment>
<dbReference type="SUPFAM" id="SSF53383">
    <property type="entry name" value="PLP-dependent transferases"/>
    <property type="match status" value="1"/>
</dbReference>
<dbReference type="CDD" id="cd00609">
    <property type="entry name" value="AAT_like"/>
    <property type="match status" value="1"/>
</dbReference>
<evidence type="ECO:0000256" key="1">
    <source>
        <dbReference type="ARBA" id="ARBA00001933"/>
    </source>
</evidence>
<keyword evidence="9" id="KW-1185">Reference proteome</keyword>
<dbReference type="GO" id="GO:0008483">
    <property type="term" value="F:transaminase activity"/>
    <property type="evidence" value="ECO:0007669"/>
    <property type="project" value="UniProtKB-KW"/>
</dbReference>
<keyword evidence="4 6" id="KW-0808">Transferase</keyword>
<sequence>MKLSPLAQRLARMDQFRDASWTVLAENVPVWPAVPPVPTMQWTDGDNAYGPSQGTAELLDALALRGRAQGAALGPESLLVTNGGFDALALITRRLHTRGIRRVICAGPVLSSVVGLFESIGVEPVVLAWDDLFTGERWRGLGCGATDAFYLNTPHNPTGACLAEDVAKQLLADQQRFGFQLILDLVYDSFCFQDGCSGSPLAWVGNWQGVYAFNSFSKSYGAPGLRVGWLMAEPAVIPQLTAQFEMERIAVSTTAQTKAAALCALGNRSLVDAVRRGRKLVLDWAAAERIEIAAGHGGTQLWVDLQVGDSERFADLLMERERVVVTTGANYHPVQPRYIRLPTGLDTATLTSGLEAIERVRRGAGAADLTFSGSAVR</sequence>
<dbReference type="InterPro" id="IPR030898">
    <property type="entry name" value="3metArgNH2trans"/>
</dbReference>